<dbReference type="InterPro" id="IPR015943">
    <property type="entry name" value="WD40/YVTN_repeat-like_dom_sf"/>
</dbReference>
<sequence length="780" mass="87284">MIKRYFLFFLLLVACGFVARPQYSNASLGQWRDHLSYYSTHRVDDMGSKVLVSSEYSLFYVNKYTMQTERFSKVNGLSDAGVGVSAYDSKTQTMVITYDNSNIDIVHKEKVYNVSDIKDRSIEGSKSINSIYFHDGKAYLSCGFGIVVLDLERKEIFDTYYIGTNSSAISVNAVSINDTAIFAATVNGLMYAPVNSGALAASESWKVIPTPYYPSQKTIDRLIQINPKELMVSVAKDGTTLSTVYTFDGTSWDTVFKEEYFENIRMSGDKVITFGYRSMNIYDAEHFDTDASLFHLSDTWNPLPGISLDIHDAMIDGDDLWIAHDYEGVIYYPDYMNDSKQMKKLYPDGPMANEVFSITASKDGKIYVAHGGKTIQNAARGFPANIYTFDGYYWRALDKTPEQDSIKDILRLTIDPNDNNHIMAASWWSGVVEIRNNKIVNLYTQHNTNNVLVPHPYSFRIADVAYDASGNLLVANSMTKDGLCYLNYHGVWGSFETYSWIGDNDILGMALDKNYHYKFLWTANNKILVMDNDGNKIFLDPNRGSLDQTTAVNCITQDMDGEMWIGTNKGIKVAFNIENVFDTDDGVTSTTECQNIVYQEEGIAQYLLNFENVNCIMIDGGNRKWIGTERNGVYVFSPNGSEQLYHFTAENSPLFSNRVVSMAQNELTGEVFIGTDRGLISYRAESLKAAEEAGKLTVYPNPLRPNHSGTIAIKGFVADSDVRITDVSGRAVAHLKSVGGQAVWDGRNYEGELVPSGVYLIFSSAENGKQTACGKVLIIR</sequence>
<reference evidence="3" key="2">
    <citation type="submission" date="2021-04" db="EMBL/GenBank/DDBJ databases">
        <authorList>
            <person name="Gilroy R."/>
        </authorList>
    </citation>
    <scope>NUCLEOTIDE SEQUENCE</scope>
    <source>
        <strain evidence="3">Gambia16-930</strain>
    </source>
</reference>
<reference evidence="3" key="1">
    <citation type="journal article" date="2021" name="PeerJ">
        <title>Extensive microbial diversity within the chicken gut microbiome revealed by metagenomics and culture.</title>
        <authorList>
            <person name="Gilroy R."/>
            <person name="Ravi A."/>
            <person name="Getino M."/>
            <person name="Pursley I."/>
            <person name="Horton D.L."/>
            <person name="Alikhan N.F."/>
            <person name="Baker D."/>
            <person name="Gharbi K."/>
            <person name="Hall N."/>
            <person name="Watson M."/>
            <person name="Adriaenssens E.M."/>
            <person name="Foster-Nyarko E."/>
            <person name="Jarju S."/>
            <person name="Secka A."/>
            <person name="Antonio M."/>
            <person name="Oren A."/>
            <person name="Chaudhuri R.R."/>
            <person name="La Ragione R."/>
            <person name="Hildebrand F."/>
            <person name="Pallen M.J."/>
        </authorList>
    </citation>
    <scope>NUCLEOTIDE SEQUENCE</scope>
    <source>
        <strain evidence="3">Gambia16-930</strain>
    </source>
</reference>
<feature type="domain" description="PorZ N-terminal beta-propeller" evidence="2">
    <location>
        <begin position="51"/>
        <end position="206"/>
    </location>
</feature>
<name>A0A9D1RHX2_9BACT</name>
<dbReference type="Pfam" id="PF21544">
    <property type="entry name" value="PorZ_N_b_propeller"/>
    <property type="match status" value="1"/>
</dbReference>
<dbReference type="Proteomes" id="UP000824267">
    <property type="component" value="Unassembled WGS sequence"/>
</dbReference>
<comment type="caution">
    <text evidence="3">The sequence shown here is derived from an EMBL/GenBank/DDBJ whole genome shotgun (WGS) entry which is preliminary data.</text>
</comment>
<gene>
    <name evidence="3" type="ORF">IAC47_08145</name>
</gene>
<dbReference type="SUPFAM" id="SSF50969">
    <property type="entry name" value="YVTN repeat-like/Quinoprotein amine dehydrogenase"/>
    <property type="match status" value="1"/>
</dbReference>
<dbReference type="InterPro" id="IPR011110">
    <property type="entry name" value="Reg_prop"/>
</dbReference>
<dbReference type="SUPFAM" id="SSF63829">
    <property type="entry name" value="Calcium-dependent phosphotriesterase"/>
    <property type="match status" value="1"/>
</dbReference>
<dbReference type="AlphaFoldDB" id="A0A9D1RHX2"/>
<evidence type="ECO:0000256" key="1">
    <source>
        <dbReference type="SAM" id="SignalP"/>
    </source>
</evidence>
<evidence type="ECO:0000313" key="4">
    <source>
        <dbReference type="Proteomes" id="UP000824267"/>
    </source>
</evidence>
<accession>A0A9D1RHX2</accession>
<organism evidence="3 4">
    <name type="scientific">Candidatus Onthomorpha intestinigallinarum</name>
    <dbReference type="NCBI Taxonomy" id="2840880"/>
    <lineage>
        <taxon>Bacteria</taxon>
        <taxon>Pseudomonadati</taxon>
        <taxon>Bacteroidota</taxon>
        <taxon>Bacteroidia</taxon>
        <taxon>Bacteroidales</taxon>
        <taxon>Candidatus Onthomorpha</taxon>
    </lineage>
</organism>
<feature type="signal peptide" evidence="1">
    <location>
        <begin position="1"/>
        <end position="19"/>
    </location>
</feature>
<proteinExistence type="predicted"/>
<dbReference type="Pfam" id="PF07494">
    <property type="entry name" value="Reg_prop"/>
    <property type="match status" value="1"/>
</dbReference>
<evidence type="ECO:0000259" key="2">
    <source>
        <dbReference type="Pfam" id="PF21544"/>
    </source>
</evidence>
<keyword evidence="1" id="KW-0732">Signal</keyword>
<feature type="chain" id="PRO_5038570095" description="PorZ N-terminal beta-propeller domain-containing protein" evidence="1">
    <location>
        <begin position="20"/>
        <end position="780"/>
    </location>
</feature>
<protein>
    <recommendedName>
        <fullName evidence="2">PorZ N-terminal beta-propeller domain-containing protein</fullName>
    </recommendedName>
</protein>
<dbReference type="InterPro" id="IPR048954">
    <property type="entry name" value="PorZ_N"/>
</dbReference>
<dbReference type="Gene3D" id="2.130.10.10">
    <property type="entry name" value="YVTN repeat-like/Quinoprotein amine dehydrogenase"/>
    <property type="match status" value="2"/>
</dbReference>
<dbReference type="PROSITE" id="PS51257">
    <property type="entry name" value="PROKAR_LIPOPROTEIN"/>
    <property type="match status" value="1"/>
</dbReference>
<dbReference type="EMBL" id="DXGG01000251">
    <property type="protein sequence ID" value="HIW88219.1"/>
    <property type="molecule type" value="Genomic_DNA"/>
</dbReference>
<dbReference type="InterPro" id="IPR011044">
    <property type="entry name" value="Quino_amine_DH_bsu"/>
</dbReference>
<evidence type="ECO:0000313" key="3">
    <source>
        <dbReference type="EMBL" id="HIW88219.1"/>
    </source>
</evidence>
<dbReference type="Gene3D" id="2.60.40.4070">
    <property type="match status" value="1"/>
</dbReference>